<protein>
    <submittedName>
        <fullName evidence="4">tRNA G18 (Ribose-2'-O)-methylase SpoU</fullName>
    </submittedName>
</protein>
<evidence type="ECO:0000313" key="5">
    <source>
        <dbReference type="Proteomes" id="UP001257659"/>
    </source>
</evidence>
<dbReference type="InterPro" id="IPR029028">
    <property type="entry name" value="Alpha/beta_knot_MTases"/>
</dbReference>
<evidence type="ECO:0000313" key="4">
    <source>
        <dbReference type="EMBL" id="MDR6301658.1"/>
    </source>
</evidence>
<evidence type="ECO:0000259" key="3">
    <source>
        <dbReference type="Pfam" id="PF00588"/>
    </source>
</evidence>
<dbReference type="SUPFAM" id="SSF75217">
    <property type="entry name" value="alpha/beta knot"/>
    <property type="match status" value="1"/>
</dbReference>
<dbReference type="InterPro" id="IPR051259">
    <property type="entry name" value="rRNA_Methyltransferase"/>
</dbReference>
<gene>
    <name evidence="4" type="ORF">GGR31_002328</name>
</gene>
<dbReference type="EMBL" id="JAVDQA010000007">
    <property type="protein sequence ID" value="MDR6301658.1"/>
    <property type="molecule type" value="Genomic_DNA"/>
</dbReference>
<keyword evidence="2" id="KW-0808">Transferase</keyword>
<name>A0ABU1K7S8_9FLAO</name>
<proteinExistence type="predicted"/>
<dbReference type="Pfam" id="PF00588">
    <property type="entry name" value="SpoU_methylase"/>
    <property type="match status" value="1"/>
</dbReference>
<comment type="caution">
    <text evidence="4">The sequence shown here is derived from an EMBL/GenBank/DDBJ whole genome shotgun (WGS) entry which is preliminary data.</text>
</comment>
<keyword evidence="5" id="KW-1185">Reference proteome</keyword>
<dbReference type="PANTHER" id="PTHR43191">
    <property type="entry name" value="RRNA METHYLTRANSFERASE 3"/>
    <property type="match status" value="1"/>
</dbReference>
<reference evidence="4 5" key="1">
    <citation type="submission" date="2023-07" db="EMBL/GenBank/DDBJ databases">
        <title>Genomic Encyclopedia of Type Strains, Phase IV (KMG-IV): sequencing the most valuable type-strain genomes for metagenomic binning, comparative biology and taxonomic classification.</title>
        <authorList>
            <person name="Goeker M."/>
        </authorList>
    </citation>
    <scope>NUCLEOTIDE SEQUENCE [LARGE SCALE GENOMIC DNA]</scope>
    <source>
        <strain evidence="4 5">DSM 102814</strain>
    </source>
</reference>
<sequence length="174" mass="19609">MSTQRTHDSSPFSEKKFPIILVAENLQSPANIGSLFRLADAFQIEKLILFGNNVDLSSNRLRRTARSTVNFVPHEITENLQQTIQHYVAQNYKLYCLEITDKSIPLETIELAENEKIILVLGEENFGVNKEILDQANATVHINMFGKNSSMNVAQAGGIALYEITKKLLAFQKK</sequence>
<dbReference type="PANTHER" id="PTHR43191:SF2">
    <property type="entry name" value="RRNA METHYLTRANSFERASE 3, MITOCHONDRIAL"/>
    <property type="match status" value="1"/>
</dbReference>
<dbReference type="Gene3D" id="3.40.1280.10">
    <property type="match status" value="1"/>
</dbReference>
<evidence type="ECO:0000256" key="1">
    <source>
        <dbReference type="ARBA" id="ARBA00022603"/>
    </source>
</evidence>
<keyword evidence="1" id="KW-0489">Methyltransferase</keyword>
<dbReference type="InterPro" id="IPR001537">
    <property type="entry name" value="SpoU_MeTrfase"/>
</dbReference>
<dbReference type="CDD" id="cd18082">
    <property type="entry name" value="SpoU-like_family"/>
    <property type="match status" value="1"/>
</dbReference>
<dbReference type="RefSeq" id="WP_309729269.1">
    <property type="nucleotide sequence ID" value="NZ_JAVDQA010000007.1"/>
</dbReference>
<evidence type="ECO:0000256" key="2">
    <source>
        <dbReference type="ARBA" id="ARBA00022679"/>
    </source>
</evidence>
<feature type="domain" description="tRNA/rRNA methyltransferase SpoU type" evidence="3">
    <location>
        <begin position="19"/>
        <end position="162"/>
    </location>
</feature>
<accession>A0ABU1K7S8</accession>
<organism evidence="4 5">
    <name type="scientific">Mesonia maritima</name>
    <dbReference type="NCBI Taxonomy" id="1793873"/>
    <lineage>
        <taxon>Bacteria</taxon>
        <taxon>Pseudomonadati</taxon>
        <taxon>Bacteroidota</taxon>
        <taxon>Flavobacteriia</taxon>
        <taxon>Flavobacteriales</taxon>
        <taxon>Flavobacteriaceae</taxon>
        <taxon>Mesonia</taxon>
    </lineage>
</organism>
<dbReference type="Proteomes" id="UP001257659">
    <property type="component" value="Unassembled WGS sequence"/>
</dbReference>
<dbReference type="InterPro" id="IPR029026">
    <property type="entry name" value="tRNA_m1G_MTases_N"/>
</dbReference>